<dbReference type="PANTHER" id="PTHR43595:SF2">
    <property type="entry name" value="SMALL RIBOSOMAL SUBUNIT PROTEIN MS42"/>
    <property type="match status" value="1"/>
</dbReference>
<dbReference type="STRING" id="177199.A0A420Y4P4"/>
<name>A0A420Y4P4_9PEZI</name>
<dbReference type="PANTHER" id="PTHR43595">
    <property type="entry name" value="37S RIBOSOMAL PROTEIN S26, MITOCHONDRIAL"/>
    <property type="match status" value="1"/>
</dbReference>
<proteinExistence type="predicted"/>
<dbReference type="Pfam" id="PF02777">
    <property type="entry name" value="Sod_Fe_C"/>
    <property type="match status" value="1"/>
</dbReference>
<evidence type="ECO:0000313" key="5">
    <source>
        <dbReference type="Proteomes" id="UP000275385"/>
    </source>
</evidence>
<comment type="function">
    <text evidence="1">Component of the mitochondrial ribosome (mitoribosome), a dedicated translation machinery responsible for the synthesis of mitochondrial genome-encoded proteins, including at least some of the essential transmembrane subunits of the mitochondrial respiratory chain. The mitoribosomes are attached to the mitochondrial inner membrane and translation products are cotranslationally integrated into the membrane.</text>
</comment>
<evidence type="ECO:0000256" key="2">
    <source>
        <dbReference type="SAM" id="MobiDB-lite"/>
    </source>
</evidence>
<dbReference type="SUPFAM" id="SSF54719">
    <property type="entry name" value="Fe,Mn superoxide dismutase (SOD), C-terminal domain"/>
    <property type="match status" value="1"/>
</dbReference>
<evidence type="ECO:0000256" key="1">
    <source>
        <dbReference type="ARBA" id="ARBA00037226"/>
    </source>
</evidence>
<dbReference type="GO" id="GO:0046872">
    <property type="term" value="F:metal ion binding"/>
    <property type="evidence" value="ECO:0007669"/>
    <property type="project" value="InterPro"/>
</dbReference>
<reference evidence="4 5" key="1">
    <citation type="submission" date="2018-08" db="EMBL/GenBank/DDBJ databases">
        <title>Draft genome of the lignicolous fungus Coniochaeta pulveracea.</title>
        <authorList>
            <person name="Borstlap C.J."/>
            <person name="De Witt R.N."/>
            <person name="Botha A."/>
            <person name="Volschenk H."/>
        </authorList>
    </citation>
    <scope>NUCLEOTIDE SEQUENCE [LARGE SCALE GENOMIC DNA]</scope>
    <source>
        <strain evidence="4 5">CAB683</strain>
    </source>
</reference>
<sequence length="294" mass="32259">MFRPILRIPRASVPKGVPSLQRRSLHHVPPLSQFNNEEGVPGLLSASGFDIAWNQRMTMLLERLNARVAGTEYESKELKSIILSTARGSNPDDALTFNYASAAHNNHFFFKNLTPNPQPMPETLRHALSESFSSVETLREQFIIQAEAMFGPGFIWLVKVRGAAVGDSSPNSFRLLNTYLAGSPYAGAHWRRQEVDRNTKPGTPESAGPLSGANYPFLRPGGKGEPVQKASAPGGIEVQPLLCLNTWEHVWLRDYGLGAGGEGGRAAFAANWWEVIDWEAVAHEAAVTRPGYLS</sequence>
<dbReference type="GO" id="GO:0005737">
    <property type="term" value="C:cytoplasm"/>
    <property type="evidence" value="ECO:0007669"/>
    <property type="project" value="TreeGrafter"/>
</dbReference>
<protein>
    <recommendedName>
        <fullName evidence="3">Manganese/iron superoxide dismutase C-terminal domain-containing protein</fullName>
    </recommendedName>
</protein>
<accession>A0A420Y4P4</accession>
<gene>
    <name evidence="4" type="ORF">DL546_005010</name>
</gene>
<dbReference type="InterPro" id="IPR019832">
    <property type="entry name" value="Mn/Fe_SOD_C"/>
</dbReference>
<dbReference type="SUPFAM" id="SSF46609">
    <property type="entry name" value="Fe,Mn superoxide dismutase (SOD), N-terminal domain"/>
    <property type="match status" value="1"/>
</dbReference>
<comment type="caution">
    <text evidence="4">The sequence shown here is derived from an EMBL/GenBank/DDBJ whole genome shotgun (WGS) entry which is preliminary data.</text>
</comment>
<evidence type="ECO:0000259" key="3">
    <source>
        <dbReference type="Pfam" id="PF02777"/>
    </source>
</evidence>
<feature type="region of interest" description="Disordered" evidence="2">
    <location>
        <begin position="194"/>
        <end position="213"/>
    </location>
</feature>
<evidence type="ECO:0000313" key="4">
    <source>
        <dbReference type="EMBL" id="RKU42740.1"/>
    </source>
</evidence>
<keyword evidence="5" id="KW-1185">Reference proteome</keyword>
<organism evidence="4 5">
    <name type="scientific">Coniochaeta pulveracea</name>
    <dbReference type="NCBI Taxonomy" id="177199"/>
    <lineage>
        <taxon>Eukaryota</taxon>
        <taxon>Fungi</taxon>
        <taxon>Dikarya</taxon>
        <taxon>Ascomycota</taxon>
        <taxon>Pezizomycotina</taxon>
        <taxon>Sordariomycetes</taxon>
        <taxon>Sordariomycetidae</taxon>
        <taxon>Coniochaetales</taxon>
        <taxon>Coniochaetaceae</taxon>
        <taxon>Coniochaeta</taxon>
    </lineage>
</organism>
<dbReference type="Gene3D" id="3.55.40.20">
    <property type="entry name" value="Iron/manganese superoxide dismutase, C-terminal domain"/>
    <property type="match status" value="1"/>
</dbReference>
<feature type="domain" description="Manganese/iron superoxide dismutase C-terminal" evidence="3">
    <location>
        <begin position="237"/>
        <end position="283"/>
    </location>
</feature>
<dbReference type="Proteomes" id="UP000275385">
    <property type="component" value="Unassembled WGS sequence"/>
</dbReference>
<dbReference type="OrthoDB" id="275227at2759"/>
<dbReference type="InterPro" id="IPR036324">
    <property type="entry name" value="Mn/Fe_SOD_N_sf"/>
</dbReference>
<dbReference type="EMBL" id="QVQW01000052">
    <property type="protein sequence ID" value="RKU42740.1"/>
    <property type="molecule type" value="Genomic_DNA"/>
</dbReference>
<dbReference type="AlphaFoldDB" id="A0A420Y4P4"/>
<dbReference type="InterPro" id="IPR036314">
    <property type="entry name" value="SOD_C_sf"/>
</dbReference>
<dbReference type="GO" id="GO:0004784">
    <property type="term" value="F:superoxide dismutase activity"/>
    <property type="evidence" value="ECO:0007669"/>
    <property type="project" value="InterPro"/>
</dbReference>